<accession>A0A9P3G2Y6</accession>
<protein>
    <submittedName>
        <fullName evidence="2">Uncharacterized protein</fullName>
    </submittedName>
</protein>
<feature type="compositionally biased region" description="Polar residues" evidence="1">
    <location>
        <begin position="38"/>
        <end position="57"/>
    </location>
</feature>
<organism evidence="2 3">
    <name type="scientific">Phanerochaete sordida</name>
    <dbReference type="NCBI Taxonomy" id="48140"/>
    <lineage>
        <taxon>Eukaryota</taxon>
        <taxon>Fungi</taxon>
        <taxon>Dikarya</taxon>
        <taxon>Basidiomycota</taxon>
        <taxon>Agaricomycotina</taxon>
        <taxon>Agaricomycetes</taxon>
        <taxon>Polyporales</taxon>
        <taxon>Phanerochaetaceae</taxon>
        <taxon>Phanerochaete</taxon>
    </lineage>
</organism>
<keyword evidence="3" id="KW-1185">Reference proteome</keyword>
<evidence type="ECO:0000256" key="1">
    <source>
        <dbReference type="SAM" id="MobiDB-lite"/>
    </source>
</evidence>
<reference evidence="2 3" key="1">
    <citation type="submission" date="2021-08" db="EMBL/GenBank/DDBJ databases">
        <title>Draft Genome Sequence of Phanerochaete sordida strain YK-624.</title>
        <authorList>
            <person name="Mori T."/>
            <person name="Dohra H."/>
            <person name="Suzuki T."/>
            <person name="Kawagishi H."/>
            <person name="Hirai H."/>
        </authorList>
    </citation>
    <scope>NUCLEOTIDE SEQUENCE [LARGE SCALE GENOMIC DNA]</scope>
    <source>
        <strain evidence="2 3">YK-624</strain>
    </source>
</reference>
<dbReference type="Proteomes" id="UP000703269">
    <property type="component" value="Unassembled WGS sequence"/>
</dbReference>
<evidence type="ECO:0000313" key="2">
    <source>
        <dbReference type="EMBL" id="GJE87306.1"/>
    </source>
</evidence>
<feature type="region of interest" description="Disordered" evidence="1">
    <location>
        <begin position="32"/>
        <end position="57"/>
    </location>
</feature>
<name>A0A9P3G2Y6_9APHY</name>
<dbReference type="EMBL" id="BPQB01000006">
    <property type="protein sequence ID" value="GJE87306.1"/>
    <property type="molecule type" value="Genomic_DNA"/>
</dbReference>
<comment type="caution">
    <text evidence="2">The sequence shown here is derived from an EMBL/GenBank/DDBJ whole genome shotgun (WGS) entry which is preliminary data.</text>
</comment>
<sequence length="87" mass="9672">MGPGTRLHVLICTSVTFYHAPRRFLSSRTCHTDHRPASVNQTTAISQRHASANPSTTVSLEQFDDEGPRRAHSYHSGWLGDTCAMTF</sequence>
<proteinExistence type="predicted"/>
<evidence type="ECO:0000313" key="3">
    <source>
        <dbReference type="Proteomes" id="UP000703269"/>
    </source>
</evidence>
<gene>
    <name evidence="2" type="ORF">PsYK624_033890</name>
</gene>
<dbReference type="AlphaFoldDB" id="A0A9P3G2Y6"/>